<feature type="compositionally biased region" description="Polar residues" evidence="1">
    <location>
        <begin position="296"/>
        <end position="313"/>
    </location>
</feature>
<comment type="caution">
    <text evidence="2">The sequence shown here is derived from an EMBL/GenBank/DDBJ whole genome shotgun (WGS) entry which is preliminary data.</text>
</comment>
<feature type="region of interest" description="Disordered" evidence="1">
    <location>
        <begin position="296"/>
        <end position="329"/>
    </location>
</feature>
<dbReference type="Proteomes" id="UP000590749">
    <property type="component" value="Unassembled WGS sequence"/>
</dbReference>
<evidence type="ECO:0000256" key="1">
    <source>
        <dbReference type="SAM" id="MobiDB-lite"/>
    </source>
</evidence>
<gene>
    <name evidence="2" type="ORF">FHR83_004184</name>
</gene>
<dbReference type="AlphaFoldDB" id="A0A7W5AIF0"/>
<dbReference type="RefSeq" id="WP_183221952.1">
    <property type="nucleotide sequence ID" value="NZ_BMPW01000007.1"/>
</dbReference>
<evidence type="ECO:0000313" key="2">
    <source>
        <dbReference type="EMBL" id="MBB3096514.1"/>
    </source>
</evidence>
<dbReference type="Gene3D" id="1.20.1260.20">
    <property type="entry name" value="PPE superfamily"/>
    <property type="match status" value="1"/>
</dbReference>
<sequence length="329" mass="34962">MTDPYGGLIAAESGRKFYEGAGIFESVSGTVEGIANLDPGGTIGNGAATLMSGLGAIVDPLQTLFAAGVGWAMEHVAVLREPLDRLMGDPKSIEGHAATWKNMEKRIYEATDAFVADVNRTTAAWAAESADAYRRRARGHADAVQAMGKVADGMGRVTTLLGAVVGVARNTIRDIVAQVVGAILSKALQVATGLLMPKALAEIALLVANTSTKILGVLKQLFLKIKEIGRFVQRMQEWIMVISKSNNDVLRLVAHRAEATELVRQGWTGPVKAYRVLGEGDVRVYGPMRQVLVNTGRSAAETNSSQNTGQSADSSRDDNPEPAPIDIPL</sequence>
<dbReference type="InterPro" id="IPR038332">
    <property type="entry name" value="PPE_sf"/>
</dbReference>
<dbReference type="EMBL" id="JACHXF010000008">
    <property type="protein sequence ID" value="MBB3096514.1"/>
    <property type="molecule type" value="Genomic_DNA"/>
</dbReference>
<name>A0A7W5AIF0_9ACTN</name>
<accession>A0A7W5AIF0</accession>
<keyword evidence="3" id="KW-1185">Reference proteome</keyword>
<organism evidence="2 3">
    <name type="scientific">Actinoplanes campanulatus</name>
    <dbReference type="NCBI Taxonomy" id="113559"/>
    <lineage>
        <taxon>Bacteria</taxon>
        <taxon>Bacillati</taxon>
        <taxon>Actinomycetota</taxon>
        <taxon>Actinomycetes</taxon>
        <taxon>Micromonosporales</taxon>
        <taxon>Micromonosporaceae</taxon>
        <taxon>Actinoplanes</taxon>
    </lineage>
</organism>
<reference evidence="2 3" key="1">
    <citation type="submission" date="2020-08" db="EMBL/GenBank/DDBJ databases">
        <title>Genomic Encyclopedia of Type Strains, Phase III (KMG-III): the genomes of soil and plant-associated and newly described type strains.</title>
        <authorList>
            <person name="Whitman W."/>
        </authorList>
    </citation>
    <scope>NUCLEOTIDE SEQUENCE [LARGE SCALE GENOMIC DNA]</scope>
    <source>
        <strain evidence="2 3">CECT 3287</strain>
    </source>
</reference>
<evidence type="ECO:0000313" key="3">
    <source>
        <dbReference type="Proteomes" id="UP000590749"/>
    </source>
</evidence>
<proteinExistence type="predicted"/>
<protein>
    <submittedName>
        <fullName evidence="2">Uncharacterized protein</fullName>
    </submittedName>
</protein>